<dbReference type="InterPro" id="IPR000175">
    <property type="entry name" value="Na/ntran_symport"/>
</dbReference>
<keyword evidence="2" id="KW-0813">Transport</keyword>
<dbReference type="GO" id="GO:0006865">
    <property type="term" value="P:amino acid transport"/>
    <property type="evidence" value="ECO:0007669"/>
    <property type="project" value="TreeGrafter"/>
</dbReference>
<dbReference type="SUPFAM" id="SSF161070">
    <property type="entry name" value="SNF-like"/>
    <property type="match status" value="1"/>
</dbReference>
<dbReference type="AlphaFoldDB" id="A0A915IME3"/>
<evidence type="ECO:0000256" key="5">
    <source>
        <dbReference type="ARBA" id="ARBA00022989"/>
    </source>
</evidence>
<feature type="binding site" evidence="7">
    <location>
        <position position="72"/>
    </location>
    <ligand>
        <name>Na(+)</name>
        <dbReference type="ChEBI" id="CHEBI:29101"/>
        <label>1</label>
    </ligand>
</feature>
<evidence type="ECO:0000256" key="1">
    <source>
        <dbReference type="ARBA" id="ARBA00004141"/>
    </source>
</evidence>
<dbReference type="GO" id="GO:0005886">
    <property type="term" value="C:plasma membrane"/>
    <property type="evidence" value="ECO:0007669"/>
    <property type="project" value="TreeGrafter"/>
</dbReference>
<evidence type="ECO:0000256" key="2">
    <source>
        <dbReference type="ARBA" id="ARBA00022448"/>
    </source>
</evidence>
<keyword evidence="8" id="KW-1185">Reference proteome</keyword>
<accession>A0A915IME3</accession>
<keyword evidence="7" id="KW-0479">Metal-binding</keyword>
<organism evidence="8 9">
    <name type="scientific">Romanomermis culicivorax</name>
    <name type="common">Nematode worm</name>
    <dbReference type="NCBI Taxonomy" id="13658"/>
    <lineage>
        <taxon>Eukaryota</taxon>
        <taxon>Metazoa</taxon>
        <taxon>Ecdysozoa</taxon>
        <taxon>Nematoda</taxon>
        <taxon>Enoplea</taxon>
        <taxon>Dorylaimia</taxon>
        <taxon>Mermithida</taxon>
        <taxon>Mermithoidea</taxon>
        <taxon>Mermithidae</taxon>
        <taxon>Romanomermis</taxon>
    </lineage>
</organism>
<dbReference type="PROSITE" id="PS50267">
    <property type="entry name" value="NA_NEUROTRAN_SYMP_3"/>
    <property type="match status" value="1"/>
</dbReference>
<evidence type="ECO:0000313" key="8">
    <source>
        <dbReference type="Proteomes" id="UP000887565"/>
    </source>
</evidence>
<keyword evidence="6" id="KW-0472">Membrane</keyword>
<keyword evidence="5" id="KW-1133">Transmembrane helix</keyword>
<evidence type="ECO:0000256" key="6">
    <source>
        <dbReference type="ARBA" id="ARBA00023136"/>
    </source>
</evidence>
<feature type="binding site" evidence="7">
    <location>
        <position position="68"/>
    </location>
    <ligand>
        <name>Na(+)</name>
        <dbReference type="ChEBI" id="CHEBI:29101"/>
        <label>1</label>
    </ligand>
</feature>
<evidence type="ECO:0000256" key="7">
    <source>
        <dbReference type="PIRSR" id="PIRSR600175-1"/>
    </source>
</evidence>
<dbReference type="WBParaSite" id="nRc.2.0.1.t14975-RA">
    <property type="protein sequence ID" value="nRc.2.0.1.t14975-RA"/>
    <property type="gene ID" value="nRc.2.0.1.g14975"/>
</dbReference>
<dbReference type="PANTHER" id="PTHR11616">
    <property type="entry name" value="SODIUM/CHLORIDE DEPENDENT TRANSPORTER"/>
    <property type="match status" value="1"/>
</dbReference>
<sequence length="112" mass="12612">MISKSCTSPAVAVPFNQYPSSKKNRTARNSLILLSIVETEKTALLHVKERPKYANYAEFILASIGFSVGLGNVWRFPQLAYEFGGGEFLGPYALYGDFFQSVFTRTCLFRRN</sequence>
<evidence type="ECO:0000313" key="9">
    <source>
        <dbReference type="WBParaSite" id="nRc.2.0.1.t14975-RA"/>
    </source>
</evidence>
<keyword evidence="4" id="KW-0769">Symport</keyword>
<dbReference type="Pfam" id="PF00209">
    <property type="entry name" value="SNF"/>
    <property type="match status" value="1"/>
</dbReference>
<proteinExistence type="predicted"/>
<keyword evidence="3" id="KW-0812">Transmembrane</keyword>
<name>A0A915IME3_ROMCU</name>
<reference evidence="9" key="1">
    <citation type="submission" date="2022-11" db="UniProtKB">
        <authorList>
            <consortium name="WormBaseParasite"/>
        </authorList>
    </citation>
    <scope>IDENTIFICATION</scope>
</reference>
<dbReference type="GO" id="GO:0046872">
    <property type="term" value="F:metal ion binding"/>
    <property type="evidence" value="ECO:0007669"/>
    <property type="project" value="UniProtKB-KW"/>
</dbReference>
<protein>
    <submittedName>
        <fullName evidence="9">Uncharacterized protein</fullName>
    </submittedName>
</protein>
<keyword evidence="7" id="KW-0915">Sodium</keyword>
<dbReference type="InterPro" id="IPR037272">
    <property type="entry name" value="SNS_sf"/>
</dbReference>
<dbReference type="GO" id="GO:0035725">
    <property type="term" value="P:sodium ion transmembrane transport"/>
    <property type="evidence" value="ECO:0007669"/>
    <property type="project" value="TreeGrafter"/>
</dbReference>
<feature type="binding site" evidence="7">
    <location>
        <position position="65"/>
    </location>
    <ligand>
        <name>Na(+)</name>
        <dbReference type="ChEBI" id="CHEBI:29101"/>
        <label>1</label>
    </ligand>
</feature>
<dbReference type="Proteomes" id="UP000887565">
    <property type="component" value="Unplaced"/>
</dbReference>
<dbReference type="PANTHER" id="PTHR11616:SF240">
    <property type="entry name" value="BLOATED TUBULES, ISOFORM B-RELATED"/>
    <property type="match status" value="1"/>
</dbReference>
<evidence type="ECO:0000256" key="3">
    <source>
        <dbReference type="ARBA" id="ARBA00022692"/>
    </source>
</evidence>
<dbReference type="GO" id="GO:0015293">
    <property type="term" value="F:symporter activity"/>
    <property type="evidence" value="ECO:0007669"/>
    <property type="project" value="UniProtKB-KW"/>
</dbReference>
<comment type="subcellular location">
    <subcellularLocation>
        <location evidence="1">Membrane</location>
        <topology evidence="1">Multi-pass membrane protein</topology>
    </subcellularLocation>
</comment>
<evidence type="ECO:0000256" key="4">
    <source>
        <dbReference type="ARBA" id="ARBA00022847"/>
    </source>
</evidence>